<protein>
    <recommendedName>
        <fullName evidence="3">Fibronectin type-III domain-containing protein</fullName>
    </recommendedName>
</protein>
<dbReference type="EMBL" id="CP095848">
    <property type="protein sequence ID" value="UPL49907.1"/>
    <property type="molecule type" value="Genomic_DNA"/>
</dbReference>
<dbReference type="InterPro" id="IPR013783">
    <property type="entry name" value="Ig-like_fold"/>
</dbReference>
<organism evidence="1 2">
    <name type="scientific">Hymenobacter sublimis</name>
    <dbReference type="NCBI Taxonomy" id="2933777"/>
    <lineage>
        <taxon>Bacteria</taxon>
        <taxon>Pseudomonadati</taxon>
        <taxon>Bacteroidota</taxon>
        <taxon>Cytophagia</taxon>
        <taxon>Cytophagales</taxon>
        <taxon>Hymenobacteraceae</taxon>
        <taxon>Hymenobacter</taxon>
    </lineage>
</organism>
<evidence type="ECO:0000313" key="1">
    <source>
        <dbReference type="EMBL" id="UPL49907.1"/>
    </source>
</evidence>
<accession>A0ABY4JDP6</accession>
<proteinExistence type="predicted"/>
<dbReference type="RefSeq" id="WP_247976004.1">
    <property type="nucleotide sequence ID" value="NZ_CP095848.1"/>
</dbReference>
<dbReference type="Proteomes" id="UP000829647">
    <property type="component" value="Chromosome"/>
</dbReference>
<reference evidence="1 2" key="1">
    <citation type="submission" date="2022-04" db="EMBL/GenBank/DDBJ databases">
        <title>Hymenobacter sp. isolated from the air.</title>
        <authorList>
            <person name="Won M."/>
            <person name="Lee C.-M."/>
            <person name="Woen H.-Y."/>
            <person name="Kwon S.-W."/>
        </authorList>
    </citation>
    <scope>NUCLEOTIDE SEQUENCE [LARGE SCALE GENOMIC DNA]</scope>
    <source>
        <strain evidence="2">5516 S-25</strain>
    </source>
</reference>
<evidence type="ECO:0000313" key="2">
    <source>
        <dbReference type="Proteomes" id="UP000829647"/>
    </source>
</evidence>
<sequence>MFSFIDLYSPLSGNKLRKLLVVVLAGALQSCASGYQQPQVVSNSLRTPEVAPMELNSFSVAPAAQAVELHWETVAELGCAYFTVERSTDNISFTTIGQVPGDDMAIAPTTHEFTDRQPLATTAYYRLRQVDLNGIVHAGPTRTYDARPEGASWKQLARF</sequence>
<dbReference type="Gene3D" id="2.60.40.10">
    <property type="entry name" value="Immunoglobulins"/>
    <property type="match status" value="1"/>
</dbReference>
<evidence type="ECO:0008006" key="3">
    <source>
        <dbReference type="Google" id="ProtNLM"/>
    </source>
</evidence>
<keyword evidence="2" id="KW-1185">Reference proteome</keyword>
<name>A0ABY4JDP6_9BACT</name>
<gene>
    <name evidence="1" type="ORF">MWH26_03090</name>
</gene>